<dbReference type="STRING" id="1608583.BN1356_00260"/>
<comment type="subcellular location">
    <subcellularLocation>
        <location evidence="5">Cell membrane</location>
        <topology evidence="5">Lipid-anchor</topology>
    </subcellularLocation>
</comment>
<dbReference type="PRINTS" id="PR00181">
    <property type="entry name" value="MALTOSEBP"/>
</dbReference>
<gene>
    <name evidence="6" type="primary">malX</name>
    <name evidence="6" type="ORF">BN1356_00260</name>
</gene>
<accession>A0A0E3WEL5</accession>
<keyword evidence="7" id="KW-1185">Reference proteome</keyword>
<dbReference type="PANTHER" id="PTHR30061:SF50">
    <property type="entry name" value="MALTOSE_MALTODEXTRIN-BINDING PERIPLASMIC PROTEIN"/>
    <property type="match status" value="1"/>
</dbReference>
<protein>
    <recommendedName>
        <fullName evidence="5">Maltodextrin-binding protein</fullName>
    </recommendedName>
</protein>
<proteinExistence type="inferred from homology"/>
<dbReference type="Gene3D" id="3.40.190.10">
    <property type="entry name" value="Periplasmic binding protein-like II"/>
    <property type="match status" value="2"/>
</dbReference>
<sequence length="418" mass="45344" precursor="true">MEFNFKKAAFSALIATSVVSLAACGAGNKKADNTSESKELTVAVDKLYVDYMEGIKADFEKENGVTVNVKAVDQSDVLTNLPIDGPTGESPDVMMAPYDRVGGLGSEGHIAEVTIRNEDNFDDTVKNLVQLDGKTFAEPSVIETLVLYYNKDLVPNAPKTFADLEALQKNDAFKFESEAGKSTGFLANWTNFYYAYGLTAGYGGYAFGKDGTDASDVGVAAGDSLKALEYAKTWYDQWPQGMKDMTKAGSFASDQFIKGKVGALIDGPWVAASFKDAGVNYGAVKIPTLPNGKEYSPFAGGKAWVISNYSKNKEVAQKWLDYVTNDENQTAFYEKTQEVPANVNARKVASEKGTDITKAVIEQFDSSKPMPNIPQMAEVWEPSATMYFDVVSGSKTPDQASKDALKTIKDAIEQKYGN</sequence>
<dbReference type="EMBL" id="CTEN01000001">
    <property type="protein sequence ID" value="CQR23892.1"/>
    <property type="molecule type" value="Genomic_DNA"/>
</dbReference>
<dbReference type="InterPro" id="IPR006059">
    <property type="entry name" value="SBP"/>
</dbReference>
<evidence type="ECO:0000256" key="3">
    <source>
        <dbReference type="ARBA" id="ARBA00022597"/>
    </source>
</evidence>
<evidence type="ECO:0000256" key="4">
    <source>
        <dbReference type="ARBA" id="ARBA00022729"/>
    </source>
</evidence>
<evidence type="ECO:0000313" key="7">
    <source>
        <dbReference type="Proteomes" id="UP000198604"/>
    </source>
</evidence>
<dbReference type="Pfam" id="PF13416">
    <property type="entry name" value="SBP_bac_8"/>
    <property type="match status" value="1"/>
</dbReference>
<evidence type="ECO:0000256" key="1">
    <source>
        <dbReference type="ARBA" id="ARBA00008520"/>
    </source>
</evidence>
<keyword evidence="4 5" id="KW-0732">Signal</keyword>
<keyword evidence="3 5" id="KW-0762">Sugar transport</keyword>
<name>A0A0E3WEL5_9STRE</name>
<dbReference type="OrthoDB" id="9766758at2"/>
<dbReference type="InterPro" id="IPR006060">
    <property type="entry name" value="Maltose/Cyclodextrin-bd"/>
</dbReference>
<keyword evidence="5" id="KW-1003">Cell membrane</keyword>
<feature type="chain" id="PRO_5039759333" description="Maltodextrin-binding protein" evidence="5">
    <location>
        <begin position="23"/>
        <end position="418"/>
    </location>
</feature>
<dbReference type="GO" id="GO:0055052">
    <property type="term" value="C:ATP-binding cassette (ABC) transporter complex, substrate-binding subunit-containing"/>
    <property type="evidence" value="ECO:0007669"/>
    <property type="project" value="TreeGrafter"/>
</dbReference>
<dbReference type="SUPFAM" id="SSF53850">
    <property type="entry name" value="Periplasmic binding protein-like II"/>
    <property type="match status" value="1"/>
</dbReference>
<evidence type="ECO:0000256" key="5">
    <source>
        <dbReference type="RuleBase" id="RU365005"/>
    </source>
</evidence>
<feature type="signal peptide" evidence="5">
    <location>
        <begin position="1"/>
        <end position="22"/>
    </location>
</feature>
<dbReference type="PANTHER" id="PTHR30061">
    <property type="entry name" value="MALTOSE-BINDING PERIPLASMIC PROTEIN"/>
    <property type="match status" value="1"/>
</dbReference>
<dbReference type="RefSeq" id="WP_093649628.1">
    <property type="nucleotide sequence ID" value="NZ_CTEN01000001.1"/>
</dbReference>
<dbReference type="GO" id="GO:0015144">
    <property type="term" value="F:carbohydrate transmembrane transporter activity"/>
    <property type="evidence" value="ECO:0007669"/>
    <property type="project" value="InterPro"/>
</dbReference>
<organism evidence="6 7">
    <name type="scientific">Streptococcus varani</name>
    <dbReference type="NCBI Taxonomy" id="1608583"/>
    <lineage>
        <taxon>Bacteria</taxon>
        <taxon>Bacillati</taxon>
        <taxon>Bacillota</taxon>
        <taxon>Bacilli</taxon>
        <taxon>Lactobacillales</taxon>
        <taxon>Streptococcaceae</taxon>
        <taxon>Streptococcus</taxon>
    </lineage>
</organism>
<evidence type="ECO:0000256" key="2">
    <source>
        <dbReference type="ARBA" id="ARBA00022448"/>
    </source>
</evidence>
<keyword evidence="2 5" id="KW-0813">Transport</keyword>
<dbReference type="AlphaFoldDB" id="A0A0E3WEL5"/>
<dbReference type="Proteomes" id="UP000198604">
    <property type="component" value="Unassembled WGS sequence"/>
</dbReference>
<keyword evidence="5" id="KW-0472">Membrane</keyword>
<evidence type="ECO:0000313" key="6">
    <source>
        <dbReference type="EMBL" id="CQR23892.1"/>
    </source>
</evidence>
<comment type="similarity">
    <text evidence="1 5">Belongs to the bacterial solute-binding protein 1 family.</text>
</comment>
<dbReference type="PROSITE" id="PS51257">
    <property type="entry name" value="PROKAR_LIPOPROTEIN"/>
    <property type="match status" value="1"/>
</dbReference>
<keyword evidence="5" id="KW-0449">Lipoprotein</keyword>
<dbReference type="GO" id="GO:1901982">
    <property type="term" value="F:maltose binding"/>
    <property type="evidence" value="ECO:0007669"/>
    <property type="project" value="TreeGrafter"/>
</dbReference>
<dbReference type="GO" id="GO:0015768">
    <property type="term" value="P:maltose transport"/>
    <property type="evidence" value="ECO:0007669"/>
    <property type="project" value="TreeGrafter"/>
</dbReference>
<reference evidence="7" key="1">
    <citation type="submission" date="2015-03" db="EMBL/GenBank/DDBJ databases">
        <authorList>
            <person name="Urmite Genomes"/>
        </authorList>
    </citation>
    <scope>NUCLEOTIDE SEQUENCE [LARGE SCALE GENOMIC DNA]</scope>
    <source>
        <strain evidence="7">FF10</strain>
    </source>
</reference>
<dbReference type="GO" id="GO:0042956">
    <property type="term" value="P:maltodextrin transmembrane transport"/>
    <property type="evidence" value="ECO:0007669"/>
    <property type="project" value="TreeGrafter"/>
</dbReference>